<name>A0A1F5NMM9_9BACT</name>
<comment type="caution">
    <text evidence="1">The sequence shown here is derived from an EMBL/GenBank/DDBJ whole genome shotgun (WGS) entry which is preliminary data.</text>
</comment>
<sequence>MNRFQLENILADYPRLASEIDLLVFALENEIALTPGWNLELLKKNFFGQFHLESIRRRMQILSAQIKMAEAEGRKEQVQSLSLEFNHLSAQLSKFYIQTP</sequence>
<proteinExistence type="predicted"/>
<organism evidence="1 2">
    <name type="scientific">Candidatus Doudnabacteria bacterium RIFCSPHIGHO2_01_FULL_46_14</name>
    <dbReference type="NCBI Taxonomy" id="1817824"/>
    <lineage>
        <taxon>Bacteria</taxon>
        <taxon>Candidatus Doudnaibacteriota</taxon>
    </lineage>
</organism>
<reference evidence="1 2" key="1">
    <citation type="journal article" date="2016" name="Nat. Commun.">
        <title>Thousands of microbial genomes shed light on interconnected biogeochemical processes in an aquifer system.</title>
        <authorList>
            <person name="Anantharaman K."/>
            <person name="Brown C.T."/>
            <person name="Hug L.A."/>
            <person name="Sharon I."/>
            <person name="Castelle C.J."/>
            <person name="Probst A.J."/>
            <person name="Thomas B.C."/>
            <person name="Singh A."/>
            <person name="Wilkins M.J."/>
            <person name="Karaoz U."/>
            <person name="Brodie E.L."/>
            <person name="Williams K.H."/>
            <person name="Hubbard S.S."/>
            <person name="Banfield J.F."/>
        </authorList>
    </citation>
    <scope>NUCLEOTIDE SEQUENCE [LARGE SCALE GENOMIC DNA]</scope>
</reference>
<dbReference type="EMBL" id="MFEK01000013">
    <property type="protein sequence ID" value="OGE78823.1"/>
    <property type="molecule type" value="Genomic_DNA"/>
</dbReference>
<evidence type="ECO:0000313" key="1">
    <source>
        <dbReference type="EMBL" id="OGE78823.1"/>
    </source>
</evidence>
<evidence type="ECO:0000313" key="2">
    <source>
        <dbReference type="Proteomes" id="UP000176864"/>
    </source>
</evidence>
<accession>A0A1F5NMM9</accession>
<dbReference type="Proteomes" id="UP000176864">
    <property type="component" value="Unassembled WGS sequence"/>
</dbReference>
<dbReference type="AlphaFoldDB" id="A0A1F5NMM9"/>
<protein>
    <submittedName>
        <fullName evidence="1">Uncharacterized protein</fullName>
    </submittedName>
</protein>
<dbReference type="STRING" id="1817824.A2751_01350"/>
<gene>
    <name evidence="1" type="ORF">A2751_01350</name>
</gene>